<evidence type="ECO:0000256" key="1">
    <source>
        <dbReference type="SAM" id="MobiDB-lite"/>
    </source>
</evidence>
<name>A0A1Y2DB80_9PEZI</name>
<evidence type="ECO:0000313" key="3">
    <source>
        <dbReference type="Proteomes" id="UP000193689"/>
    </source>
</evidence>
<protein>
    <recommendedName>
        <fullName evidence="4">P-loop containing nucleoside triphosphate hydrolase protein</fullName>
    </recommendedName>
</protein>
<dbReference type="OrthoDB" id="2316594at2759"/>
<evidence type="ECO:0008006" key="4">
    <source>
        <dbReference type="Google" id="ProtNLM"/>
    </source>
</evidence>
<evidence type="ECO:0000313" key="2">
    <source>
        <dbReference type="EMBL" id="ORY56376.1"/>
    </source>
</evidence>
<keyword evidence="3" id="KW-1185">Reference proteome</keyword>
<sequence length="563" mass="61689">MSKFARLLRFLEDDEPTDDEQVSANLYEQRINAFQNVPIFSSAVSDFFESILPQKGPATNLTPQYGLMGVRQDASTKPPEDRLILANFNTPWSAFICGSQGAGKSHTLSCLLEGALLRNNDAGELPNPLAGMVLHYDNYSNYTTTQLCETAYLCSSGIPVKVLVSPSNIWAMKRLYNNLPGLHPDSPRPKVLPLYFTEHQLDISRILKLMAVDPVAKDVPLYMEVVMNIIREMAMEGTGFTYAGFHKRINEISWVRGQDMPLKMRMQLLDAFLAPSSLTKITKPAFADQDIWDFEPGSLTIVDLSDPFVSSDDACSLFSICISIFLEERSRCGRVLALDEAHKFLAQTGEARLLTSDLTSIIRQQRHTGTRVLIATQEPTLSPELIDLANATFVHRFLSPAWYEILKKHLAGANKQDSGSKNTLFDTIVTLGTGEALLFCPTAQVDIETSREGTEQVESLGNGYIKLKVRKRLTADGGRSILASDSSIHVTGPATADDVLMYIVPEKASGSGKSGAKNAAKTGLGPKAAKVPNINTTHGQDHSNAKANTSARYAKVKNKPCGS</sequence>
<feature type="compositionally biased region" description="Basic residues" evidence="1">
    <location>
        <begin position="554"/>
        <end position="563"/>
    </location>
</feature>
<dbReference type="InParanoid" id="A0A1Y2DB80"/>
<dbReference type="AlphaFoldDB" id="A0A1Y2DB80"/>
<gene>
    <name evidence="2" type="ORF">BCR38DRAFT_490676</name>
</gene>
<organism evidence="2 3">
    <name type="scientific">Pseudomassariella vexata</name>
    <dbReference type="NCBI Taxonomy" id="1141098"/>
    <lineage>
        <taxon>Eukaryota</taxon>
        <taxon>Fungi</taxon>
        <taxon>Dikarya</taxon>
        <taxon>Ascomycota</taxon>
        <taxon>Pezizomycotina</taxon>
        <taxon>Sordariomycetes</taxon>
        <taxon>Xylariomycetidae</taxon>
        <taxon>Amphisphaeriales</taxon>
        <taxon>Pseudomassariaceae</taxon>
        <taxon>Pseudomassariella</taxon>
    </lineage>
</organism>
<dbReference type="SUPFAM" id="SSF52540">
    <property type="entry name" value="P-loop containing nucleoside triphosphate hydrolases"/>
    <property type="match status" value="1"/>
</dbReference>
<feature type="region of interest" description="Disordered" evidence="1">
    <location>
        <begin position="508"/>
        <end position="563"/>
    </location>
</feature>
<reference evidence="2 3" key="1">
    <citation type="submission" date="2016-07" db="EMBL/GenBank/DDBJ databases">
        <title>Pervasive Adenine N6-methylation of Active Genes in Fungi.</title>
        <authorList>
            <consortium name="DOE Joint Genome Institute"/>
            <person name="Mondo S.J."/>
            <person name="Dannebaum R.O."/>
            <person name="Kuo R.C."/>
            <person name="Labutti K."/>
            <person name="Haridas S."/>
            <person name="Kuo A."/>
            <person name="Salamov A."/>
            <person name="Ahrendt S.R."/>
            <person name="Lipzen A."/>
            <person name="Sullivan W."/>
            <person name="Andreopoulos W.B."/>
            <person name="Clum A."/>
            <person name="Lindquist E."/>
            <person name="Daum C."/>
            <person name="Ramamoorthy G.K."/>
            <person name="Gryganskyi A."/>
            <person name="Culley D."/>
            <person name="Magnuson J.K."/>
            <person name="James T.Y."/>
            <person name="O'Malley M.A."/>
            <person name="Stajich J.E."/>
            <person name="Spatafora J.W."/>
            <person name="Visel A."/>
            <person name="Grigoriev I.V."/>
        </authorList>
    </citation>
    <scope>NUCLEOTIDE SEQUENCE [LARGE SCALE GENOMIC DNA]</scope>
    <source>
        <strain evidence="2 3">CBS 129021</strain>
    </source>
</reference>
<accession>A0A1Y2DB80</accession>
<dbReference type="STRING" id="1141098.A0A1Y2DB80"/>
<comment type="caution">
    <text evidence="2">The sequence shown here is derived from an EMBL/GenBank/DDBJ whole genome shotgun (WGS) entry which is preliminary data.</text>
</comment>
<proteinExistence type="predicted"/>
<dbReference type="InterPro" id="IPR027417">
    <property type="entry name" value="P-loop_NTPase"/>
</dbReference>
<dbReference type="Proteomes" id="UP000193689">
    <property type="component" value="Unassembled WGS sequence"/>
</dbReference>
<dbReference type="RefSeq" id="XP_040710093.1">
    <property type="nucleotide sequence ID" value="XM_040864549.1"/>
</dbReference>
<dbReference type="Gene3D" id="3.40.50.300">
    <property type="entry name" value="P-loop containing nucleotide triphosphate hydrolases"/>
    <property type="match status" value="1"/>
</dbReference>
<dbReference type="GeneID" id="63780761"/>
<dbReference type="EMBL" id="MCFJ01000023">
    <property type="protein sequence ID" value="ORY56376.1"/>
    <property type="molecule type" value="Genomic_DNA"/>
</dbReference>